<accession>A0A518BFW7</accession>
<dbReference type="InterPro" id="IPR050149">
    <property type="entry name" value="Collagen_superfamily"/>
</dbReference>
<dbReference type="GO" id="GO:0031012">
    <property type="term" value="C:extracellular matrix"/>
    <property type="evidence" value="ECO:0007669"/>
    <property type="project" value="TreeGrafter"/>
</dbReference>
<protein>
    <submittedName>
        <fullName evidence="3">Collagen triple helix repeat (20 copies)</fullName>
    </submittedName>
</protein>
<dbReference type="RefSeq" id="WP_145062887.1">
    <property type="nucleotide sequence ID" value="NZ_CP036287.1"/>
</dbReference>
<evidence type="ECO:0000313" key="3">
    <source>
        <dbReference type="EMBL" id="QDU65862.1"/>
    </source>
</evidence>
<name>A0A518BFW7_9BACT</name>
<dbReference type="EMBL" id="CP036287">
    <property type="protein sequence ID" value="QDU65862.1"/>
    <property type="molecule type" value="Genomic_DNA"/>
</dbReference>
<sequence length="768" mass="76369" precursor="true">MHLRQLGTASLALGLALQLTSPASATPGDPPGLLQFQGRLLDGGGAPVDDPALDVTFAVYDLAIGGTALWSETQSLAVTDGLLSAALGSQVAFPAALFETNASLFLGVTYGTDSESVPRQRLTSAPYAIHAETASKALSVDALDINPNSIAINGLPVVDASGAWIGSSSGLIGPVGPQGPQGDPGPAGVQGPAGLDGGPGPIGPQGPAGDDGAEGPIGPQGPQGPQGPEGASPFQQIFTDVYYDQGNVGIGGIPTALLDVRGPNGGQLRLFDFPDDGASQLVAGLTSELAGPQLRFNGASPDYVDIGQDLDGSFVVETNDQPRVIVTSAGEVGIGTTPTTTLDVYGTVRSGLGGFQFPDGTLQSTATMVGPAGPEGPVGPMGADGPQGPAGADGAQGPQGPAGSQGPTGPIGPEGPIGPMGPAGTSVWGLSGSNAFYSGGNVAIGTSTASERLTVATNSGERGFVQRAGSVSVGSYANGSGGWYGTFSNSPLIFFTNNSFGNAALTPAGDFGVGTLSPNYRLDVAGTLHASGAATLDGNVAVAGTMSVSGPAQLTGSIVDNPTVAGVHLGKNLAGNGAIEIVSPSGSPSFIDFKSSTQSDYGARMMYSSATDELSVNGTSLFSVNVLEIRGGADIVERFETSGPVLEPGTVVVIDADNPGELVASSEPYDRKVAGVVSGAGGVQAGLCLSQEGELEGDTKVAMTGRVWVHASDENGAIRAGDRLTTASLAGHAMKATHGERWDGAVLGKAMSNLDEGTGLVLVLVNLQ</sequence>
<dbReference type="PANTHER" id="PTHR24023">
    <property type="entry name" value="COLLAGEN ALPHA"/>
    <property type="match status" value="1"/>
</dbReference>
<evidence type="ECO:0000313" key="4">
    <source>
        <dbReference type="Proteomes" id="UP000316921"/>
    </source>
</evidence>
<dbReference type="GO" id="GO:0030020">
    <property type="term" value="F:extracellular matrix structural constituent conferring tensile strength"/>
    <property type="evidence" value="ECO:0007669"/>
    <property type="project" value="TreeGrafter"/>
</dbReference>
<feature type="signal peptide" evidence="2">
    <location>
        <begin position="1"/>
        <end position="25"/>
    </location>
</feature>
<feature type="compositionally biased region" description="Low complexity" evidence="1">
    <location>
        <begin position="174"/>
        <end position="193"/>
    </location>
</feature>
<dbReference type="GO" id="GO:0005615">
    <property type="term" value="C:extracellular space"/>
    <property type="evidence" value="ECO:0007669"/>
    <property type="project" value="TreeGrafter"/>
</dbReference>
<dbReference type="PANTHER" id="PTHR24023:SF1112">
    <property type="entry name" value="COL_CUTICLE_N DOMAIN-CONTAINING PROTEIN-RELATED"/>
    <property type="match status" value="1"/>
</dbReference>
<keyword evidence="4" id="KW-1185">Reference proteome</keyword>
<reference evidence="3 4" key="1">
    <citation type="submission" date="2019-02" db="EMBL/GenBank/DDBJ databases">
        <title>Deep-cultivation of Planctomycetes and their phenomic and genomic characterization uncovers novel biology.</title>
        <authorList>
            <person name="Wiegand S."/>
            <person name="Jogler M."/>
            <person name="Boedeker C."/>
            <person name="Pinto D."/>
            <person name="Vollmers J."/>
            <person name="Rivas-Marin E."/>
            <person name="Kohn T."/>
            <person name="Peeters S.H."/>
            <person name="Heuer A."/>
            <person name="Rast P."/>
            <person name="Oberbeckmann S."/>
            <person name="Bunk B."/>
            <person name="Jeske O."/>
            <person name="Meyerdierks A."/>
            <person name="Storesund J.E."/>
            <person name="Kallscheuer N."/>
            <person name="Luecker S."/>
            <person name="Lage O.M."/>
            <person name="Pohl T."/>
            <person name="Merkel B.J."/>
            <person name="Hornburger P."/>
            <person name="Mueller R.-W."/>
            <person name="Bruemmer F."/>
            <person name="Labrenz M."/>
            <person name="Spormann A.M."/>
            <person name="Op den Camp H."/>
            <person name="Overmann J."/>
            <person name="Amann R."/>
            <person name="Jetten M.S.M."/>
            <person name="Mascher T."/>
            <person name="Medema M.H."/>
            <person name="Devos D.P."/>
            <person name="Kaster A.-K."/>
            <person name="Ovreas L."/>
            <person name="Rohde M."/>
            <person name="Galperin M.Y."/>
            <person name="Jogler C."/>
        </authorList>
    </citation>
    <scope>NUCLEOTIDE SEQUENCE [LARGE SCALE GENOMIC DNA]</scope>
    <source>
        <strain evidence="3 4">Pla133</strain>
    </source>
</reference>
<dbReference type="Proteomes" id="UP000316921">
    <property type="component" value="Chromosome"/>
</dbReference>
<feature type="region of interest" description="Disordered" evidence="1">
    <location>
        <begin position="171"/>
        <end position="233"/>
    </location>
</feature>
<keyword evidence="3" id="KW-0176">Collagen</keyword>
<dbReference type="InterPro" id="IPR008160">
    <property type="entry name" value="Collagen"/>
</dbReference>
<organism evidence="3 4">
    <name type="scientific">Engelhardtia mirabilis</name>
    <dbReference type="NCBI Taxonomy" id="2528011"/>
    <lineage>
        <taxon>Bacteria</taxon>
        <taxon>Pseudomonadati</taxon>
        <taxon>Planctomycetota</taxon>
        <taxon>Planctomycetia</taxon>
        <taxon>Planctomycetia incertae sedis</taxon>
        <taxon>Engelhardtia</taxon>
    </lineage>
</organism>
<keyword evidence="2" id="KW-0732">Signal</keyword>
<feature type="chain" id="PRO_5022043567" evidence="2">
    <location>
        <begin position="26"/>
        <end position="768"/>
    </location>
</feature>
<dbReference type="KEGG" id="pbap:Pla133_09280"/>
<dbReference type="Pfam" id="PF01391">
    <property type="entry name" value="Collagen"/>
    <property type="match status" value="2"/>
</dbReference>
<proteinExistence type="predicted"/>
<evidence type="ECO:0000256" key="2">
    <source>
        <dbReference type="SAM" id="SignalP"/>
    </source>
</evidence>
<feature type="compositionally biased region" description="Low complexity" evidence="1">
    <location>
        <begin position="378"/>
        <end position="408"/>
    </location>
</feature>
<feature type="region of interest" description="Disordered" evidence="1">
    <location>
        <begin position="369"/>
        <end position="425"/>
    </location>
</feature>
<gene>
    <name evidence="3" type="ORF">Pla133_09280</name>
</gene>
<dbReference type="GO" id="GO:0030198">
    <property type="term" value="P:extracellular matrix organization"/>
    <property type="evidence" value="ECO:0007669"/>
    <property type="project" value="TreeGrafter"/>
</dbReference>
<dbReference type="AlphaFoldDB" id="A0A518BFW7"/>
<evidence type="ECO:0000256" key="1">
    <source>
        <dbReference type="SAM" id="MobiDB-lite"/>
    </source>
</evidence>
<feature type="compositionally biased region" description="Low complexity" evidence="1">
    <location>
        <begin position="205"/>
        <end position="217"/>
    </location>
</feature>